<keyword evidence="2" id="KW-1185">Reference proteome</keyword>
<dbReference type="Gene3D" id="1.50.10.20">
    <property type="match status" value="1"/>
</dbReference>
<reference evidence="1 2" key="1">
    <citation type="submission" date="2019-03" db="EMBL/GenBank/DDBJ databases">
        <title>Draft genome sequences of novel Actinobacteria.</title>
        <authorList>
            <person name="Sahin N."/>
            <person name="Ay H."/>
            <person name="Saygin H."/>
        </authorList>
    </citation>
    <scope>NUCLEOTIDE SEQUENCE [LARGE SCALE GENOMIC DNA]</scope>
    <source>
        <strain evidence="1 2">KC310</strain>
    </source>
</reference>
<organism evidence="1 2">
    <name type="scientific">Nonomuraea deserti</name>
    <dbReference type="NCBI Taxonomy" id="1848322"/>
    <lineage>
        <taxon>Bacteria</taxon>
        <taxon>Bacillati</taxon>
        <taxon>Actinomycetota</taxon>
        <taxon>Actinomycetes</taxon>
        <taxon>Streptosporangiales</taxon>
        <taxon>Streptosporangiaceae</taxon>
        <taxon>Nonomuraea</taxon>
    </lineage>
</organism>
<comment type="caution">
    <text evidence="1">The sequence shown here is derived from an EMBL/GenBank/DDBJ whole genome shotgun (WGS) entry which is preliminary data.</text>
</comment>
<dbReference type="AlphaFoldDB" id="A0A4R4VDJ9"/>
<dbReference type="Proteomes" id="UP000295258">
    <property type="component" value="Unassembled WGS sequence"/>
</dbReference>
<name>A0A4R4VDJ9_9ACTN</name>
<dbReference type="InterPro" id="IPR008930">
    <property type="entry name" value="Terpenoid_cyclase/PrenylTrfase"/>
</dbReference>
<proteinExistence type="predicted"/>
<accession>A0A4R4VDJ9</accession>
<dbReference type="RefSeq" id="WP_132602099.1">
    <property type="nucleotide sequence ID" value="NZ_SMKO01000149.1"/>
</dbReference>
<gene>
    <name evidence="1" type="ORF">E1292_36660</name>
</gene>
<dbReference type="SUPFAM" id="SSF48239">
    <property type="entry name" value="Terpenoid cyclases/Protein prenyltransferases"/>
    <property type="match status" value="1"/>
</dbReference>
<sequence>MDPRTRAAVDWLLTGDEPGIRGQTRRDLLDEPVGEDVMKGLKVNALLDAGLGGDPYRKWTGAHWRLVALAELGVPPGEPRVLEVADHVLSWLTTGCREPVVIGGLVRQHASIEGNALAASCRMGLAGDPRARRLAGSLMSWQWPDGGWNCDERATGRRSSFHETLPAMWGLHEYALATGDRNGAKAAARAAELLLEHRLFRSLSAGEVVHRAWLAPHYPPYWHYDILQALLVLSRMGLAGDPRAADALDELERRRLRDGRWRAGGRWWNPPGRAYAQDVVDWGRAGPNEMITLNALRVLRAAGRL</sequence>
<evidence type="ECO:0000313" key="1">
    <source>
        <dbReference type="EMBL" id="TDC97669.1"/>
    </source>
</evidence>
<evidence type="ECO:0000313" key="2">
    <source>
        <dbReference type="Proteomes" id="UP000295258"/>
    </source>
</evidence>
<protein>
    <recommendedName>
        <fullName evidence="3">Prenyltransferase</fullName>
    </recommendedName>
</protein>
<dbReference type="EMBL" id="SMKO01000149">
    <property type="protein sequence ID" value="TDC97669.1"/>
    <property type="molecule type" value="Genomic_DNA"/>
</dbReference>
<evidence type="ECO:0008006" key="3">
    <source>
        <dbReference type="Google" id="ProtNLM"/>
    </source>
</evidence>